<reference evidence="3" key="1">
    <citation type="journal article" date="2019" name="Curr. Biol.">
        <title>Genome Sequence of Striga asiatica Provides Insight into the Evolution of Plant Parasitism.</title>
        <authorList>
            <person name="Yoshida S."/>
            <person name="Kim S."/>
            <person name="Wafula E.K."/>
            <person name="Tanskanen J."/>
            <person name="Kim Y.M."/>
            <person name="Honaas L."/>
            <person name="Yang Z."/>
            <person name="Spallek T."/>
            <person name="Conn C.E."/>
            <person name="Ichihashi Y."/>
            <person name="Cheong K."/>
            <person name="Cui S."/>
            <person name="Der J.P."/>
            <person name="Gundlach H."/>
            <person name="Jiao Y."/>
            <person name="Hori C."/>
            <person name="Ishida J.K."/>
            <person name="Kasahara H."/>
            <person name="Kiba T."/>
            <person name="Kim M.S."/>
            <person name="Koo N."/>
            <person name="Laohavisit A."/>
            <person name="Lee Y.H."/>
            <person name="Lumba S."/>
            <person name="McCourt P."/>
            <person name="Mortimer J.C."/>
            <person name="Mutuku J.M."/>
            <person name="Nomura T."/>
            <person name="Sasaki-Sekimoto Y."/>
            <person name="Seto Y."/>
            <person name="Wang Y."/>
            <person name="Wakatake T."/>
            <person name="Sakakibara H."/>
            <person name="Demura T."/>
            <person name="Yamaguchi S."/>
            <person name="Yoneyama K."/>
            <person name="Manabe R.I."/>
            <person name="Nelson D.C."/>
            <person name="Schulman A.H."/>
            <person name="Timko M.P."/>
            <person name="dePamphilis C.W."/>
            <person name="Choi D."/>
            <person name="Shirasu K."/>
        </authorList>
    </citation>
    <scope>NUCLEOTIDE SEQUENCE [LARGE SCALE GENOMIC DNA]</scope>
    <source>
        <strain evidence="3">cv. UVA1</strain>
    </source>
</reference>
<evidence type="ECO:0000313" key="2">
    <source>
        <dbReference type="EMBL" id="GER49079.1"/>
    </source>
</evidence>
<dbReference type="AlphaFoldDB" id="A0A5A7QVH7"/>
<sequence>MGQPPEPPAAAVGPPSASGTPARLSPPPPEILEVHRHRQTNPPESQTITTNSSTQSATYPGNPSAQCTASVAISSSVVTEPAHSTTLRRRTPSLQPSVSSSLPSPSSIGEDIASVDLSDAISEASLVHLTPQDKGLHSRGSSNSNFRPFSAYSGSGSRPFSRLWVFPVCCHLPRRAG</sequence>
<name>A0A5A7QVH7_STRAF</name>
<feature type="compositionally biased region" description="Low complexity" evidence="1">
    <location>
        <begin position="92"/>
        <end position="107"/>
    </location>
</feature>
<feature type="compositionally biased region" description="Low complexity" evidence="1">
    <location>
        <begin position="9"/>
        <end position="22"/>
    </location>
</feature>
<keyword evidence="2" id="KW-0371">Homeobox</keyword>
<dbReference type="EMBL" id="BKCP01008404">
    <property type="protein sequence ID" value="GER49079.1"/>
    <property type="molecule type" value="Genomic_DNA"/>
</dbReference>
<comment type="caution">
    <text evidence="2">The sequence shown here is derived from an EMBL/GenBank/DDBJ whole genome shotgun (WGS) entry which is preliminary data.</text>
</comment>
<feature type="region of interest" description="Disordered" evidence="1">
    <location>
        <begin position="79"/>
        <end position="110"/>
    </location>
</feature>
<accession>A0A5A7QVH7</accession>
<organism evidence="2 3">
    <name type="scientific">Striga asiatica</name>
    <name type="common">Asiatic witchweed</name>
    <name type="synonym">Buchnera asiatica</name>
    <dbReference type="NCBI Taxonomy" id="4170"/>
    <lineage>
        <taxon>Eukaryota</taxon>
        <taxon>Viridiplantae</taxon>
        <taxon>Streptophyta</taxon>
        <taxon>Embryophyta</taxon>
        <taxon>Tracheophyta</taxon>
        <taxon>Spermatophyta</taxon>
        <taxon>Magnoliopsida</taxon>
        <taxon>eudicotyledons</taxon>
        <taxon>Gunneridae</taxon>
        <taxon>Pentapetalae</taxon>
        <taxon>asterids</taxon>
        <taxon>lamiids</taxon>
        <taxon>Lamiales</taxon>
        <taxon>Orobanchaceae</taxon>
        <taxon>Buchnereae</taxon>
        <taxon>Striga</taxon>
    </lineage>
</organism>
<dbReference type="Proteomes" id="UP000325081">
    <property type="component" value="Unassembled WGS sequence"/>
</dbReference>
<keyword evidence="3" id="KW-1185">Reference proteome</keyword>
<feature type="region of interest" description="Disordered" evidence="1">
    <location>
        <begin position="1"/>
        <end position="66"/>
    </location>
</feature>
<protein>
    <submittedName>
        <fullName evidence="2">WUSCHEL related homeobox 11</fullName>
    </submittedName>
</protein>
<gene>
    <name evidence="2" type="ORF">STAS_26293</name>
</gene>
<dbReference type="GO" id="GO:0003677">
    <property type="term" value="F:DNA binding"/>
    <property type="evidence" value="ECO:0007669"/>
    <property type="project" value="UniProtKB-KW"/>
</dbReference>
<keyword evidence="2" id="KW-0238">DNA-binding</keyword>
<evidence type="ECO:0000256" key="1">
    <source>
        <dbReference type="SAM" id="MobiDB-lite"/>
    </source>
</evidence>
<evidence type="ECO:0000313" key="3">
    <source>
        <dbReference type="Proteomes" id="UP000325081"/>
    </source>
</evidence>
<proteinExistence type="predicted"/>
<feature type="compositionally biased region" description="Low complexity" evidence="1">
    <location>
        <begin position="45"/>
        <end position="58"/>
    </location>
</feature>